<feature type="signal peptide" evidence="2">
    <location>
        <begin position="1"/>
        <end position="19"/>
    </location>
</feature>
<feature type="transmembrane region" description="Helical" evidence="1">
    <location>
        <begin position="513"/>
        <end position="530"/>
    </location>
</feature>
<accession>A0ABD3VAY2</accession>
<keyword evidence="2" id="KW-0732">Signal</keyword>
<keyword evidence="1" id="KW-0812">Transmembrane</keyword>
<dbReference type="PANTHER" id="PTHR21274:SF0">
    <property type="entry name" value="MECKELIN"/>
    <property type="match status" value="1"/>
</dbReference>
<keyword evidence="4" id="KW-1185">Reference proteome</keyword>
<feature type="chain" id="PRO_5044807725" description="Meckelin" evidence="2">
    <location>
        <begin position="20"/>
        <end position="975"/>
    </location>
</feature>
<reference evidence="3 4" key="1">
    <citation type="submission" date="2024-11" db="EMBL/GenBank/DDBJ databases">
        <title>Chromosome-level genome assembly of the freshwater bivalve Anodonta woodiana.</title>
        <authorList>
            <person name="Chen X."/>
        </authorList>
    </citation>
    <scope>NUCLEOTIDE SEQUENCE [LARGE SCALE GENOMIC DNA]</scope>
    <source>
        <strain evidence="3">MN2024</strain>
        <tissue evidence="3">Gills</tissue>
    </source>
</reference>
<sequence length="975" mass="110419">MAEKKALIIFFGIFISVQAQTMRYNEPIKQEAVDVCRRTTGMYFMASSLACVPCPNNTTVRPDGLGCMCPIRSRIVRDFGAGNIECATCPDRMVPSSTGYNCVRCPNDNFDAANNICASSACSGNQAILTEQDLLGNWYTNGSVLEKRCQTCNDETQANAARDRCVKCTNVFPLTENNSCTCQNSYGGFCFPTSDIDPKIQSSSLNTIKGTNIESAFFKDNLIAAYIMCSKYDNSTACQVLGNMCVLILYDYTAALSNTFSTVCDCYFDVLPAASKIWPPGKPWLYYVESDKRAMKSSDIIIDPMITTQYTFDPASYLQYRVARYNLNGQYIDTSDMFSRRFQLCVDTNKRANAAFRFGTYYKQTCTISALDLWDTTKYPLEFFDLYLKVTTNGVDQLLAIPINILNFKNTDSDNRASSAANWLLVRRFFLVDNQAMIAEGSRSQPAVMVRYAKSIQIVVRLQDDTTTGLIYPPYFKIDYSTVTRTDAVNGASVDISFEVTYTMTQTKYERDFQIAIGTLSTLGVIYAGYRTWVWSKRSGRPAIDFPSIINFIFFVSGSLSNVFFVVSFGLAFYWLVFFKRQSVVFLVHPENQALTDWLGLFAAAFALKCLELIHMIVMQCTVDIFLIDWERSRGAVSVDAETGKRREIPVSIWRTYFVANEWNEIQTTRKINNVFQIFAVVFFLLVVGFENVTTKDPLGNVVKDATDFKADYSNIFRYGTAVCVYLVIGVIQWIFFVFIYERFVEDKVRQFVDLCSMSNISVFIMSNNHFGYYIHGCSVHGKADTDMREMFVMMKKEEEDIVGKRGLEPGSDQQTFMIALPKKLRQKYELVIGQARLESAAAVARTEQGKGGRLIGTITEKQVEAYKAMNSFFTSFIDNSLRDIRYVVKDKTFLETIMDTEFLDSTEKGIFYKDNGHSFDQVLFYVEGPRTWQERPWLMSASSFKCSNQIMLLDSSPAFSELLKCPSASIIGTT</sequence>
<protein>
    <recommendedName>
        <fullName evidence="5">Meckelin</fullName>
    </recommendedName>
</protein>
<feature type="transmembrane region" description="Helical" evidence="1">
    <location>
        <begin position="551"/>
        <end position="578"/>
    </location>
</feature>
<organism evidence="3 4">
    <name type="scientific">Sinanodonta woodiana</name>
    <name type="common">Chinese pond mussel</name>
    <name type="synonym">Anodonta woodiana</name>
    <dbReference type="NCBI Taxonomy" id="1069815"/>
    <lineage>
        <taxon>Eukaryota</taxon>
        <taxon>Metazoa</taxon>
        <taxon>Spiralia</taxon>
        <taxon>Lophotrochozoa</taxon>
        <taxon>Mollusca</taxon>
        <taxon>Bivalvia</taxon>
        <taxon>Autobranchia</taxon>
        <taxon>Heteroconchia</taxon>
        <taxon>Palaeoheterodonta</taxon>
        <taxon>Unionida</taxon>
        <taxon>Unionoidea</taxon>
        <taxon>Unionidae</taxon>
        <taxon>Unioninae</taxon>
        <taxon>Sinanodonta</taxon>
    </lineage>
</organism>
<proteinExistence type="predicted"/>
<keyword evidence="1" id="KW-0472">Membrane</keyword>
<evidence type="ECO:0000313" key="4">
    <source>
        <dbReference type="Proteomes" id="UP001634394"/>
    </source>
</evidence>
<dbReference type="Pfam" id="PF09773">
    <property type="entry name" value="Meckelin"/>
    <property type="match status" value="1"/>
</dbReference>
<evidence type="ECO:0008006" key="5">
    <source>
        <dbReference type="Google" id="ProtNLM"/>
    </source>
</evidence>
<feature type="transmembrane region" description="Helical" evidence="1">
    <location>
        <begin position="716"/>
        <end position="741"/>
    </location>
</feature>
<gene>
    <name evidence="3" type="ORF">ACJMK2_008993</name>
</gene>
<dbReference type="Proteomes" id="UP001634394">
    <property type="component" value="Unassembled WGS sequence"/>
</dbReference>
<keyword evidence="1" id="KW-1133">Transmembrane helix</keyword>
<evidence type="ECO:0000256" key="1">
    <source>
        <dbReference type="SAM" id="Phobius"/>
    </source>
</evidence>
<evidence type="ECO:0000313" key="3">
    <source>
        <dbReference type="EMBL" id="KAL3858737.1"/>
    </source>
</evidence>
<dbReference type="EMBL" id="JBJQND010000012">
    <property type="protein sequence ID" value="KAL3858737.1"/>
    <property type="molecule type" value="Genomic_DNA"/>
</dbReference>
<feature type="transmembrane region" description="Helical" evidence="1">
    <location>
        <begin position="598"/>
        <end position="618"/>
    </location>
</feature>
<comment type="caution">
    <text evidence="3">The sequence shown here is derived from an EMBL/GenBank/DDBJ whole genome shotgun (WGS) entry which is preliminary data.</text>
</comment>
<dbReference type="PANTHER" id="PTHR21274">
    <property type="entry name" value="MECKELIN"/>
    <property type="match status" value="1"/>
</dbReference>
<dbReference type="InterPro" id="IPR019170">
    <property type="entry name" value="Meckelin"/>
</dbReference>
<name>A0ABD3VAY2_SINWO</name>
<dbReference type="AlphaFoldDB" id="A0ABD3VAY2"/>
<evidence type="ECO:0000256" key="2">
    <source>
        <dbReference type="SAM" id="SignalP"/>
    </source>
</evidence>
<feature type="transmembrane region" description="Helical" evidence="1">
    <location>
        <begin position="672"/>
        <end position="690"/>
    </location>
</feature>